<dbReference type="EMBL" id="CP020928">
    <property type="protein sequence ID" value="AWF96289.1"/>
    <property type="molecule type" value="Genomic_DNA"/>
</dbReference>
<keyword evidence="2" id="KW-0732">Signal</keyword>
<keyword evidence="1" id="KW-0812">Transmembrane</keyword>
<feature type="transmembrane region" description="Helical" evidence="1">
    <location>
        <begin position="316"/>
        <end position="339"/>
    </location>
</feature>
<keyword evidence="1" id="KW-0472">Membrane</keyword>
<evidence type="ECO:0000259" key="3">
    <source>
        <dbReference type="Pfam" id="PF06030"/>
    </source>
</evidence>
<dbReference type="Pfam" id="PF11797">
    <property type="entry name" value="WxLIP_HBD"/>
    <property type="match status" value="1"/>
</dbReference>
<feature type="chain" id="PRO_5015621291" evidence="2">
    <location>
        <begin position="26"/>
        <end position="348"/>
    </location>
</feature>
<accession>A0A2S1KTE8</accession>
<dbReference type="Proteomes" id="UP000244870">
    <property type="component" value="Chromosome"/>
</dbReference>
<evidence type="ECO:0000313" key="6">
    <source>
        <dbReference type="Proteomes" id="UP000244870"/>
    </source>
</evidence>
<gene>
    <name evidence="5" type="ORF">B6254_1927</name>
</gene>
<evidence type="ECO:0000256" key="2">
    <source>
        <dbReference type="SAM" id="SignalP"/>
    </source>
</evidence>
<feature type="signal peptide" evidence="2">
    <location>
        <begin position="1"/>
        <end position="25"/>
    </location>
</feature>
<protein>
    <submittedName>
        <fullName evidence="5">Uncharacterized protein</fullName>
    </submittedName>
</protein>
<sequence>MVMKKIGLAFAFVVAMLGVQSQVHADVADYEVHALIPATQIKGNHTEAFDMVLAPNQTQNMSFVITNHTDKDIVFDIAKGTAKTTVNGNVNYTADDTTFDTSLPEAIGEDMQIPATVTAKAATNTGFNVTLKTPKTAWQGLLAGGIKITPRGEVATKKTESSDDQGITTIPKTIGVFVRNKDGLPVAKPEFDSAAIKRIKGKPALGILVRNPHGNFVNKFHVTAQVVDKHGKIVLQREQAGMTMAPYSKMTWPINLKKTGLSSGDYTVRLAARWVRDSVTGDYVDNISDKKEFVKHWETKVNVTADEFTTRHVNTWSWLDTVMVLILFVFVVAIVTVIIKIRGLHKRY</sequence>
<proteinExistence type="predicted"/>
<dbReference type="InterPro" id="IPR021759">
    <property type="entry name" value="WxLIP_HBD"/>
</dbReference>
<dbReference type="InterPro" id="IPR010317">
    <property type="entry name" value="WxLIP_PGBD"/>
</dbReference>
<feature type="domain" description="WxL Interacting Protein peptidoglycan binding" evidence="3">
    <location>
        <begin position="30"/>
        <end position="149"/>
    </location>
</feature>
<dbReference type="Pfam" id="PF06030">
    <property type="entry name" value="WxLIP_PGBD"/>
    <property type="match status" value="1"/>
</dbReference>
<organism evidence="5 6">
    <name type="scientific">Weissella cibaria</name>
    <dbReference type="NCBI Taxonomy" id="137591"/>
    <lineage>
        <taxon>Bacteria</taxon>
        <taxon>Bacillati</taxon>
        <taxon>Bacillota</taxon>
        <taxon>Bacilli</taxon>
        <taxon>Lactobacillales</taxon>
        <taxon>Lactobacillaceae</taxon>
        <taxon>Weissella</taxon>
    </lineage>
</organism>
<evidence type="ECO:0000259" key="4">
    <source>
        <dbReference type="Pfam" id="PF11797"/>
    </source>
</evidence>
<evidence type="ECO:0000313" key="5">
    <source>
        <dbReference type="EMBL" id="AWF96289.1"/>
    </source>
</evidence>
<evidence type="ECO:0000256" key="1">
    <source>
        <dbReference type="SAM" id="Phobius"/>
    </source>
</evidence>
<name>A0A2S1KTE8_9LACO</name>
<reference evidence="5 6" key="1">
    <citation type="submission" date="2017-04" db="EMBL/GenBank/DDBJ databases">
        <title>Weissella cibaria strain m2 complete genome.</title>
        <authorList>
            <person name="Pan Q."/>
            <person name="Tan M."/>
            <person name="Yao F."/>
            <person name="Su S."/>
        </authorList>
    </citation>
    <scope>NUCLEOTIDE SEQUENCE [LARGE SCALE GENOMIC DNA]</scope>
    <source>
        <strain evidence="5 6">M2</strain>
    </source>
</reference>
<feature type="domain" description="WxL Interacting Protein host binding" evidence="4">
    <location>
        <begin position="173"/>
        <end position="304"/>
    </location>
</feature>
<keyword evidence="1" id="KW-1133">Transmembrane helix</keyword>
<dbReference type="AlphaFoldDB" id="A0A2S1KTE8"/>